<protein>
    <recommendedName>
        <fullName evidence="3">DUF4219 domain-containing protein</fullName>
    </recommendedName>
</protein>
<evidence type="ECO:0000313" key="1">
    <source>
        <dbReference type="EMBL" id="KAJ9561254.1"/>
    </source>
</evidence>
<dbReference type="EMBL" id="JARYMX010000002">
    <property type="protein sequence ID" value="KAJ9561254.1"/>
    <property type="molecule type" value="Genomic_DNA"/>
</dbReference>
<organism evidence="1 2">
    <name type="scientific">Centaurea solstitialis</name>
    <name type="common">yellow star-thistle</name>
    <dbReference type="NCBI Taxonomy" id="347529"/>
    <lineage>
        <taxon>Eukaryota</taxon>
        <taxon>Viridiplantae</taxon>
        <taxon>Streptophyta</taxon>
        <taxon>Embryophyta</taxon>
        <taxon>Tracheophyta</taxon>
        <taxon>Spermatophyta</taxon>
        <taxon>Magnoliopsida</taxon>
        <taxon>eudicotyledons</taxon>
        <taxon>Gunneridae</taxon>
        <taxon>Pentapetalae</taxon>
        <taxon>asterids</taxon>
        <taxon>campanulids</taxon>
        <taxon>Asterales</taxon>
        <taxon>Asteraceae</taxon>
        <taxon>Carduoideae</taxon>
        <taxon>Cardueae</taxon>
        <taxon>Centaureinae</taxon>
        <taxon>Centaurea</taxon>
    </lineage>
</organism>
<dbReference type="PANTHER" id="PTHR35317:SF38">
    <property type="entry name" value="RNA-DIRECTED DNA POLYMERASE"/>
    <property type="match status" value="1"/>
</dbReference>
<reference evidence="1" key="1">
    <citation type="submission" date="2023-03" db="EMBL/GenBank/DDBJ databases">
        <title>Chromosome-scale reference genome and RAD-based genetic map of yellow starthistle (Centaurea solstitialis) reveal putative structural variation and QTLs associated with invader traits.</title>
        <authorList>
            <person name="Reatini B."/>
            <person name="Cang F.A."/>
            <person name="Jiang Q."/>
            <person name="Mckibben M.T.W."/>
            <person name="Barker M.S."/>
            <person name="Rieseberg L.H."/>
            <person name="Dlugosch K.M."/>
        </authorList>
    </citation>
    <scope>NUCLEOTIDE SEQUENCE</scope>
    <source>
        <strain evidence="1">CAN-66</strain>
        <tissue evidence="1">Leaf</tissue>
    </source>
</reference>
<dbReference type="AlphaFoldDB" id="A0AA38THW4"/>
<dbReference type="Pfam" id="PF14223">
    <property type="entry name" value="Retrotran_gag_2"/>
    <property type="match status" value="1"/>
</dbReference>
<evidence type="ECO:0008006" key="3">
    <source>
        <dbReference type="Google" id="ProtNLM"/>
    </source>
</evidence>
<dbReference type="PANTHER" id="PTHR35317">
    <property type="entry name" value="OS04G0629600 PROTEIN"/>
    <property type="match status" value="1"/>
</dbReference>
<proteinExistence type="predicted"/>
<keyword evidence="2" id="KW-1185">Reference proteome</keyword>
<gene>
    <name evidence="1" type="ORF">OSB04_006414</name>
</gene>
<sequence length="172" mass="19395">MPESPKGNKGEMDSGTSKKIRGMPMTFQCLILNSTNYTIWAMKIKTLFNVYGIWEALEPKGDADINKNTMDIAYLFQALPKKLVLHVAHHTNASDIWEDLKARLFGADRVKEARLLTLESEFESLKMKDSESLDEFTRKISQLVSQANNLGSTIENKSLVRKLLGSAPTKFI</sequence>
<evidence type="ECO:0000313" key="2">
    <source>
        <dbReference type="Proteomes" id="UP001172457"/>
    </source>
</evidence>
<accession>A0AA38THW4</accession>
<comment type="caution">
    <text evidence="1">The sequence shown here is derived from an EMBL/GenBank/DDBJ whole genome shotgun (WGS) entry which is preliminary data.</text>
</comment>
<dbReference type="Proteomes" id="UP001172457">
    <property type="component" value="Chromosome 2"/>
</dbReference>
<name>A0AA38THW4_9ASTR</name>